<evidence type="ECO:0000256" key="8">
    <source>
        <dbReference type="ARBA" id="ARBA00025046"/>
    </source>
</evidence>
<evidence type="ECO:0000256" key="9">
    <source>
        <dbReference type="ARBA" id="ARBA00029596"/>
    </source>
</evidence>
<accession>A0ABV7Y510</accession>
<evidence type="ECO:0000256" key="10">
    <source>
        <dbReference type="ARBA" id="ARBA00030169"/>
    </source>
</evidence>
<dbReference type="EC" id="4.1.1.112" evidence="6"/>
<comment type="subunit">
    <text evidence="4">Homotrimer.</text>
</comment>
<organism evidence="13 14">
    <name type="scientific">Tenggerimyces flavus</name>
    <dbReference type="NCBI Taxonomy" id="1708749"/>
    <lineage>
        <taxon>Bacteria</taxon>
        <taxon>Bacillati</taxon>
        <taxon>Actinomycetota</taxon>
        <taxon>Actinomycetes</taxon>
        <taxon>Propionibacteriales</taxon>
        <taxon>Nocardioidaceae</taxon>
        <taxon>Tenggerimyces</taxon>
    </lineage>
</organism>
<dbReference type="Proteomes" id="UP001595699">
    <property type="component" value="Unassembled WGS sequence"/>
</dbReference>
<proteinExistence type="inferred from homology"/>
<reference evidence="14" key="1">
    <citation type="journal article" date="2019" name="Int. J. Syst. Evol. Microbiol.">
        <title>The Global Catalogue of Microorganisms (GCM) 10K type strain sequencing project: providing services to taxonomists for standard genome sequencing and annotation.</title>
        <authorList>
            <consortium name="The Broad Institute Genomics Platform"/>
            <consortium name="The Broad Institute Genome Sequencing Center for Infectious Disease"/>
            <person name="Wu L."/>
            <person name="Ma J."/>
        </authorList>
    </citation>
    <scope>NUCLEOTIDE SEQUENCE [LARGE SCALE GENOMIC DNA]</scope>
    <source>
        <strain evidence="14">CGMCC 4.7241</strain>
    </source>
</reference>
<dbReference type="EMBL" id="JBHRZH010000005">
    <property type="protein sequence ID" value="MFC3760361.1"/>
    <property type="molecule type" value="Genomic_DNA"/>
</dbReference>
<dbReference type="PANTHER" id="PTHR33254">
    <property type="entry name" value="4-HYDROXY-4-METHYL-2-OXOGLUTARATE ALDOLASE 3-RELATED"/>
    <property type="match status" value="1"/>
</dbReference>
<evidence type="ECO:0000256" key="1">
    <source>
        <dbReference type="ARBA" id="ARBA00001342"/>
    </source>
</evidence>
<dbReference type="EC" id="4.1.3.17" evidence="5"/>
<dbReference type="InterPro" id="IPR036704">
    <property type="entry name" value="RraA/RraA-like_sf"/>
</dbReference>
<evidence type="ECO:0000313" key="13">
    <source>
        <dbReference type="EMBL" id="MFC3760361.1"/>
    </source>
</evidence>
<evidence type="ECO:0000256" key="3">
    <source>
        <dbReference type="ARBA" id="ARBA00008621"/>
    </source>
</evidence>
<dbReference type="Pfam" id="PF03737">
    <property type="entry name" value="RraA-like"/>
    <property type="match status" value="1"/>
</dbReference>
<evidence type="ECO:0000256" key="11">
    <source>
        <dbReference type="ARBA" id="ARBA00032305"/>
    </source>
</evidence>
<comment type="function">
    <text evidence="8">Catalyzes the aldol cleavage of 4-hydroxy-4-methyl-2-oxoglutarate (HMG) into 2 molecules of pyruvate. Also contains a secondary oxaloacetate (OAA) decarboxylase activity due to the common pyruvate enolate transition state formed following C-C bond cleavage in the retro-aldol and decarboxylation reactions.</text>
</comment>
<comment type="catalytic activity">
    <reaction evidence="12">
        <text>oxaloacetate + H(+) = pyruvate + CO2</text>
        <dbReference type="Rhea" id="RHEA:15641"/>
        <dbReference type="ChEBI" id="CHEBI:15361"/>
        <dbReference type="ChEBI" id="CHEBI:15378"/>
        <dbReference type="ChEBI" id="CHEBI:16452"/>
        <dbReference type="ChEBI" id="CHEBI:16526"/>
        <dbReference type="EC" id="4.1.1.112"/>
    </reaction>
</comment>
<evidence type="ECO:0000256" key="5">
    <source>
        <dbReference type="ARBA" id="ARBA00012213"/>
    </source>
</evidence>
<evidence type="ECO:0000256" key="6">
    <source>
        <dbReference type="ARBA" id="ARBA00012947"/>
    </source>
</evidence>
<comment type="similarity">
    <text evidence="3">Belongs to the class II aldolase/RraA-like family.</text>
</comment>
<keyword evidence="14" id="KW-1185">Reference proteome</keyword>
<evidence type="ECO:0000256" key="7">
    <source>
        <dbReference type="ARBA" id="ARBA00016549"/>
    </source>
</evidence>
<comment type="cofactor">
    <cofactor evidence="2">
        <name>a divalent metal cation</name>
        <dbReference type="ChEBI" id="CHEBI:60240"/>
    </cofactor>
</comment>
<comment type="caution">
    <text evidence="13">The sequence shown here is derived from an EMBL/GenBank/DDBJ whole genome shotgun (WGS) entry which is preliminary data.</text>
</comment>
<gene>
    <name evidence="13" type="ORF">ACFOUW_05895</name>
</gene>
<dbReference type="Gene3D" id="3.50.30.40">
    <property type="entry name" value="Ribonuclease E inhibitor RraA/RraA-like"/>
    <property type="match status" value="1"/>
</dbReference>
<dbReference type="InterPro" id="IPR005493">
    <property type="entry name" value="RraA/RraA-like"/>
</dbReference>
<name>A0ABV7Y510_9ACTN</name>
<dbReference type="PANTHER" id="PTHR33254:SF4">
    <property type="entry name" value="4-HYDROXY-4-METHYL-2-OXOGLUTARATE ALDOLASE 3-RELATED"/>
    <property type="match status" value="1"/>
</dbReference>
<evidence type="ECO:0000256" key="2">
    <source>
        <dbReference type="ARBA" id="ARBA00001968"/>
    </source>
</evidence>
<dbReference type="SUPFAM" id="SSF89562">
    <property type="entry name" value="RraA-like"/>
    <property type="match status" value="1"/>
</dbReference>
<evidence type="ECO:0000256" key="12">
    <source>
        <dbReference type="ARBA" id="ARBA00047973"/>
    </source>
</evidence>
<dbReference type="RefSeq" id="WP_205122589.1">
    <property type="nucleotide sequence ID" value="NZ_JAFBCM010000001.1"/>
</dbReference>
<dbReference type="CDD" id="cd16841">
    <property type="entry name" value="RraA_family"/>
    <property type="match status" value="1"/>
</dbReference>
<comment type="catalytic activity">
    <reaction evidence="1">
        <text>4-hydroxy-4-methyl-2-oxoglutarate = 2 pyruvate</text>
        <dbReference type="Rhea" id="RHEA:22748"/>
        <dbReference type="ChEBI" id="CHEBI:15361"/>
        <dbReference type="ChEBI" id="CHEBI:58276"/>
        <dbReference type="EC" id="4.1.3.17"/>
    </reaction>
</comment>
<evidence type="ECO:0000313" key="14">
    <source>
        <dbReference type="Proteomes" id="UP001595699"/>
    </source>
</evidence>
<evidence type="ECO:0000256" key="4">
    <source>
        <dbReference type="ARBA" id="ARBA00011233"/>
    </source>
</evidence>
<sequence>MDHDELVRRFAALTTAHVADGCVRASVAVRCGPAGLRPVSAGDRLVGRVLPARHAGSVDVFLEAFESAEPGDVLVADNAGRLDEACVGDLVVADARAAGVSGVLIWGLHRDTADVQAIGLPVFSLGAVPTGPLRLDPRADDALEAATVGEWTVGRDDLVFADDDGALFVPADRAADVLDLAETIRDTEHRQAERIRTGEATLREQVRFTEFLQRRKDNPSLTLREHLRDVGGAIEV</sequence>
<protein>
    <recommendedName>
        <fullName evidence="7">Putative 4-hydroxy-4-methyl-2-oxoglutarate aldolase</fullName>
        <ecNumber evidence="6">4.1.1.112</ecNumber>
        <ecNumber evidence="5">4.1.3.17</ecNumber>
    </recommendedName>
    <alternativeName>
        <fullName evidence="11">Oxaloacetate decarboxylase</fullName>
    </alternativeName>
    <alternativeName>
        <fullName evidence="9">Regulator of ribonuclease activity homolog</fullName>
    </alternativeName>
    <alternativeName>
        <fullName evidence="10">RraA-like protein</fullName>
    </alternativeName>
</protein>